<dbReference type="GO" id="GO:0004803">
    <property type="term" value="F:transposase activity"/>
    <property type="evidence" value="ECO:0007669"/>
    <property type="project" value="InterPro"/>
</dbReference>
<dbReference type="Proteomes" id="UP000885759">
    <property type="component" value="Unassembled WGS sequence"/>
</dbReference>
<dbReference type="InterPro" id="IPR050900">
    <property type="entry name" value="Transposase_IS3/IS150/IS904"/>
</dbReference>
<dbReference type="EMBL" id="DRPZ01000020">
    <property type="protein sequence ID" value="HGY08570.1"/>
    <property type="molecule type" value="Genomic_DNA"/>
</dbReference>
<dbReference type="Pfam" id="PF13276">
    <property type="entry name" value="HTH_21"/>
    <property type="match status" value="1"/>
</dbReference>
<evidence type="ECO:0000313" key="2">
    <source>
        <dbReference type="EMBL" id="HGY08570.1"/>
    </source>
</evidence>
<dbReference type="PANTHER" id="PTHR46889:SF4">
    <property type="entry name" value="TRANSPOSASE INSO FOR INSERTION SEQUENCE ELEMENT IS911B-RELATED"/>
    <property type="match status" value="1"/>
</dbReference>
<dbReference type="SUPFAM" id="SSF53098">
    <property type="entry name" value="Ribonuclease H-like"/>
    <property type="match status" value="1"/>
</dbReference>
<dbReference type="Pfam" id="PF13333">
    <property type="entry name" value="rve_2"/>
    <property type="match status" value="1"/>
</dbReference>
<dbReference type="GO" id="GO:0006313">
    <property type="term" value="P:DNA transposition"/>
    <property type="evidence" value="ECO:0007669"/>
    <property type="project" value="InterPro"/>
</dbReference>
<dbReference type="InterPro" id="IPR036388">
    <property type="entry name" value="WH-like_DNA-bd_sf"/>
</dbReference>
<dbReference type="InterPro" id="IPR036397">
    <property type="entry name" value="RNaseH_sf"/>
</dbReference>
<dbReference type="Pfam" id="PF01527">
    <property type="entry name" value="HTH_Tnp_1"/>
    <property type="match status" value="1"/>
</dbReference>
<dbReference type="InterPro" id="IPR012337">
    <property type="entry name" value="RNaseH-like_sf"/>
</dbReference>
<dbReference type="InterPro" id="IPR048020">
    <property type="entry name" value="Transpos_IS3"/>
</dbReference>
<protein>
    <submittedName>
        <fullName evidence="2">IS3 family transposase</fullName>
    </submittedName>
</protein>
<proteinExistence type="predicted"/>
<sequence>MSKRRKPYPPEFRRQMVELVRSGRTPESLAEEFEPTAESIRNWVRQADRDEGRRGDGLTSPEREELRRLRRENRRLRIEREILGKSRGLVCPGDRLGALEIFEFVKVNRADYPVATMCRLLGVSTSGFYAWLKRPESARARRDAELAERVEAVHARSHGTYGAPRIHAELRAEGERVGRKRVARLMKARGLVGVSRRKGCQTTSRDESAQPAPDLVEREFAAEAPDRLWVADITYVPTWEGFLYLAVVLDVFSRRIVGWAMAAHLRTELVLSALNMALWQRRPEAVVHHSDQGCQYTSLAFSRRCEEAGVRPSMGSVGDCFDNAMAESFFATLECELLDRVTFRTRAEAERAIFEFIEGWYNPHRRHSALGYLSPMEYEQRHARHKGGVQTPNVELSTEAG</sequence>
<dbReference type="PROSITE" id="PS50994">
    <property type="entry name" value="INTEGRASE"/>
    <property type="match status" value="1"/>
</dbReference>
<dbReference type="NCBIfam" id="NF033516">
    <property type="entry name" value="transpos_IS3"/>
    <property type="match status" value="1"/>
</dbReference>
<dbReference type="InterPro" id="IPR025948">
    <property type="entry name" value="HTH-like_dom"/>
</dbReference>
<dbReference type="Gene3D" id="3.30.420.10">
    <property type="entry name" value="Ribonuclease H-like superfamily/Ribonuclease H"/>
    <property type="match status" value="1"/>
</dbReference>
<accession>A0A7C4VF58</accession>
<name>A0A7C4VF58_9DEIN</name>
<dbReference type="GO" id="GO:0003677">
    <property type="term" value="F:DNA binding"/>
    <property type="evidence" value="ECO:0007669"/>
    <property type="project" value="InterPro"/>
</dbReference>
<dbReference type="AlphaFoldDB" id="A0A7C4VF58"/>
<dbReference type="InterPro" id="IPR009057">
    <property type="entry name" value="Homeodomain-like_sf"/>
</dbReference>
<reference evidence="2" key="1">
    <citation type="journal article" date="2020" name="mSystems">
        <title>Genome- and Community-Level Interaction Insights into Carbon Utilization and Element Cycling Functions of Hydrothermarchaeota in Hydrothermal Sediment.</title>
        <authorList>
            <person name="Zhou Z."/>
            <person name="Liu Y."/>
            <person name="Xu W."/>
            <person name="Pan J."/>
            <person name="Luo Z.H."/>
            <person name="Li M."/>
        </authorList>
    </citation>
    <scope>NUCLEOTIDE SEQUENCE [LARGE SCALE GENOMIC DNA]</scope>
    <source>
        <strain evidence="2">HyVt-570</strain>
    </source>
</reference>
<dbReference type="SUPFAM" id="SSF46689">
    <property type="entry name" value="Homeodomain-like"/>
    <property type="match status" value="1"/>
</dbReference>
<dbReference type="Pfam" id="PF00665">
    <property type="entry name" value="rve"/>
    <property type="match status" value="1"/>
</dbReference>
<dbReference type="GO" id="GO:0015074">
    <property type="term" value="P:DNA integration"/>
    <property type="evidence" value="ECO:0007669"/>
    <property type="project" value="InterPro"/>
</dbReference>
<dbReference type="Gene3D" id="1.10.10.10">
    <property type="entry name" value="Winged helix-like DNA-binding domain superfamily/Winged helix DNA-binding domain"/>
    <property type="match status" value="1"/>
</dbReference>
<gene>
    <name evidence="2" type="ORF">ENK37_00730</name>
</gene>
<dbReference type="InterPro" id="IPR001584">
    <property type="entry name" value="Integrase_cat-core"/>
</dbReference>
<comment type="caution">
    <text evidence="2">The sequence shown here is derived from an EMBL/GenBank/DDBJ whole genome shotgun (WGS) entry which is preliminary data.</text>
</comment>
<dbReference type="InterPro" id="IPR002514">
    <property type="entry name" value="Transposase_8"/>
</dbReference>
<evidence type="ECO:0000259" key="1">
    <source>
        <dbReference type="PROSITE" id="PS50994"/>
    </source>
</evidence>
<dbReference type="PANTHER" id="PTHR46889">
    <property type="entry name" value="TRANSPOSASE INSF FOR INSERTION SEQUENCE IS3B-RELATED"/>
    <property type="match status" value="1"/>
</dbReference>
<organism evidence="2">
    <name type="scientific">Oceanithermus profundus</name>
    <dbReference type="NCBI Taxonomy" id="187137"/>
    <lineage>
        <taxon>Bacteria</taxon>
        <taxon>Thermotogati</taxon>
        <taxon>Deinococcota</taxon>
        <taxon>Deinococci</taxon>
        <taxon>Thermales</taxon>
        <taxon>Thermaceae</taxon>
        <taxon>Oceanithermus</taxon>
    </lineage>
</organism>
<feature type="domain" description="Integrase catalytic" evidence="1">
    <location>
        <begin position="221"/>
        <end position="383"/>
    </location>
</feature>